<feature type="compositionally biased region" description="Basic and acidic residues" evidence="1">
    <location>
        <begin position="836"/>
        <end position="845"/>
    </location>
</feature>
<feature type="compositionally biased region" description="Polar residues" evidence="1">
    <location>
        <begin position="370"/>
        <end position="381"/>
    </location>
</feature>
<feature type="compositionally biased region" description="Low complexity" evidence="1">
    <location>
        <begin position="866"/>
        <end position="880"/>
    </location>
</feature>
<dbReference type="EMBL" id="JANBUY010000129">
    <property type="protein sequence ID" value="KAJ2863266.1"/>
    <property type="molecule type" value="Genomic_DNA"/>
</dbReference>
<feature type="compositionally biased region" description="Polar residues" evidence="1">
    <location>
        <begin position="981"/>
        <end position="997"/>
    </location>
</feature>
<feature type="compositionally biased region" description="Low complexity" evidence="1">
    <location>
        <begin position="390"/>
        <end position="399"/>
    </location>
</feature>
<feature type="region of interest" description="Disordered" evidence="1">
    <location>
        <begin position="288"/>
        <end position="324"/>
    </location>
</feature>
<feature type="compositionally biased region" description="Polar residues" evidence="1">
    <location>
        <begin position="897"/>
        <end position="907"/>
    </location>
</feature>
<feature type="compositionally biased region" description="Polar residues" evidence="1">
    <location>
        <begin position="730"/>
        <end position="748"/>
    </location>
</feature>
<feature type="region of interest" description="Disordered" evidence="1">
    <location>
        <begin position="728"/>
        <end position="942"/>
    </location>
</feature>
<feature type="compositionally biased region" description="Low complexity" evidence="1">
    <location>
        <begin position="63"/>
        <end position="74"/>
    </location>
</feature>
<gene>
    <name evidence="2" type="ORF">GGH94_003709</name>
</gene>
<feature type="compositionally biased region" description="Low complexity" evidence="1">
    <location>
        <begin position="611"/>
        <end position="630"/>
    </location>
</feature>
<keyword evidence="3" id="KW-1185">Reference proteome</keyword>
<feature type="compositionally biased region" description="Polar residues" evidence="1">
    <location>
        <begin position="250"/>
        <end position="271"/>
    </location>
</feature>
<feature type="compositionally biased region" description="Acidic residues" evidence="1">
    <location>
        <begin position="652"/>
        <end position="664"/>
    </location>
</feature>
<feature type="compositionally biased region" description="Polar residues" evidence="1">
    <location>
        <begin position="288"/>
        <end position="301"/>
    </location>
</feature>
<feature type="region of interest" description="Disordered" evidence="1">
    <location>
        <begin position="1"/>
        <end position="112"/>
    </location>
</feature>
<dbReference type="Proteomes" id="UP001140074">
    <property type="component" value="Unassembled WGS sequence"/>
</dbReference>
<dbReference type="AlphaFoldDB" id="A0A9W8IIZ1"/>
<accession>A0A9W8IIZ1</accession>
<feature type="region of interest" description="Disordered" evidence="1">
    <location>
        <begin position="250"/>
        <end position="272"/>
    </location>
</feature>
<feature type="compositionally biased region" description="Low complexity" evidence="1">
    <location>
        <begin position="933"/>
        <end position="942"/>
    </location>
</feature>
<feature type="region of interest" description="Disordered" evidence="1">
    <location>
        <begin position="491"/>
        <end position="512"/>
    </location>
</feature>
<feature type="compositionally biased region" description="Low complexity" evidence="1">
    <location>
        <begin position="12"/>
        <end position="22"/>
    </location>
</feature>
<feature type="compositionally biased region" description="Basic and acidic residues" evidence="1">
    <location>
        <begin position="761"/>
        <end position="778"/>
    </location>
</feature>
<evidence type="ECO:0000313" key="3">
    <source>
        <dbReference type="Proteomes" id="UP001140074"/>
    </source>
</evidence>
<feature type="compositionally biased region" description="Polar residues" evidence="1">
    <location>
        <begin position="665"/>
        <end position="675"/>
    </location>
</feature>
<sequence length="1095" mass="117437">MGISAIFKRPKATSSSSQASTDDSIKDGQRPRHIKRRPTASGNRSSEDRMNPAAPAPKVSKGAARIISRTSSTSDIGELPTPESSLNEGPGASRTRSSATKSMAAPITLPARSQTNSDMFGLYRLTTPPLDSATPQLREIDPFEDSPPPRPLTDFEDPVYIPPLTLAATLVDDYGTMGGVAQVGSNSATNAATLATTSVRATASTFARSSTTTATGSLDLLSEFNASYNYLFGTLPSDSALAANAFDSGASNSLDRPSAKSSAAVTATPSRPNAKYARVADTGMLSPVSVQTVGSGGSNASVPDESANEDDAISQDSSSPSEDIELIRELEEERRKEEERKAAEQRNRRRELIKQQVAFERMKERHRRQYPSQQQPASAHNSVARWQKESASAVAPPPQQQAMYASNGAINRGYAQAMPPHQPHVAPHGNNNGSASYANLPTSASMSNIAYMAESQNTGLASAQFATLPRHKNQGFPLIADTFAARTGQTVLQHSGEHHSASFSGYIPTNGYQMQQQPLQPLQLQPPVPSAHPVKLASMPQRAKNPYLSDSGDDGGSNATDEADSDDMTSIGSSDISCDPPLEQREPDTVPLGINGGSIRAPRSVSQPIMSVGGSDTSSDTSAKSQSSSTRRVRFHETVSVVFNTRHTVAGEDFEEPDALESDNDSSNASIDLNATSTSGANSGLCLVGGSSDEAFDGSNAYSHSRYQIPPTFIPTQSDSVAQWYDEESTTVANSKDTSGYSSRNISPDGTKRQNQRPKHRIETQPLRDREAERELRKKAQGGRLASQQPTQRPRPTPPPKQVQVADPAPSDPQPPPAPAPVPPVTEVASDSQKPSVDRMAEARRALLGHYNVPNPELPIGKSIPRSGTATTTSFARTSSVKILQPPSFARPKQRPAASNPQLNIRSVSEHKPMERKPQSETTTYATQPQRQASATAKDSSSTDINYALRNSLISSFDASTKVKLDDGDNSDGDDVPLSTFARSRSEPMSNLPRRSTNDYLSRQVAANNNYDSDSNAIAAEKGAAKSANPRRFFGRNQADVAGNPISRSNTLSSVSAPKVEDHVATFEQMRSLSMDIAPRQSTEKRRFGRWGNFF</sequence>
<evidence type="ECO:0000256" key="1">
    <source>
        <dbReference type="SAM" id="MobiDB-lite"/>
    </source>
</evidence>
<comment type="caution">
    <text evidence="2">The sequence shown here is derived from an EMBL/GenBank/DDBJ whole genome shotgun (WGS) entry which is preliminary data.</text>
</comment>
<feature type="compositionally biased region" description="Pro residues" evidence="1">
    <location>
        <begin position="810"/>
        <end position="824"/>
    </location>
</feature>
<feature type="compositionally biased region" description="Basic and acidic residues" evidence="1">
    <location>
        <begin position="908"/>
        <end position="919"/>
    </location>
</feature>
<feature type="region of interest" description="Disordered" evidence="1">
    <location>
        <begin position="963"/>
        <end position="997"/>
    </location>
</feature>
<feature type="region of interest" description="Disordered" evidence="1">
    <location>
        <begin position="362"/>
        <end position="399"/>
    </location>
</feature>
<protein>
    <submittedName>
        <fullName evidence="2">Uncharacterized protein</fullName>
    </submittedName>
</protein>
<organism evidence="2 3">
    <name type="scientific">Coemansia aciculifera</name>
    <dbReference type="NCBI Taxonomy" id="417176"/>
    <lineage>
        <taxon>Eukaryota</taxon>
        <taxon>Fungi</taxon>
        <taxon>Fungi incertae sedis</taxon>
        <taxon>Zoopagomycota</taxon>
        <taxon>Kickxellomycotina</taxon>
        <taxon>Kickxellomycetes</taxon>
        <taxon>Kickxellales</taxon>
        <taxon>Kickxellaceae</taxon>
        <taxon>Coemansia</taxon>
    </lineage>
</organism>
<feature type="region of interest" description="Disordered" evidence="1">
    <location>
        <begin position="650"/>
        <end position="675"/>
    </location>
</feature>
<feature type="compositionally biased region" description="Polar residues" evidence="1">
    <location>
        <begin position="920"/>
        <end position="932"/>
    </location>
</feature>
<reference evidence="2" key="1">
    <citation type="submission" date="2022-07" db="EMBL/GenBank/DDBJ databases">
        <title>Phylogenomic reconstructions and comparative analyses of Kickxellomycotina fungi.</title>
        <authorList>
            <person name="Reynolds N.K."/>
            <person name="Stajich J.E."/>
            <person name="Barry K."/>
            <person name="Grigoriev I.V."/>
            <person name="Crous P."/>
            <person name="Smith M.E."/>
        </authorList>
    </citation>
    <scope>NUCLEOTIDE SEQUENCE</scope>
    <source>
        <strain evidence="2">RSA 476</strain>
    </source>
</reference>
<feature type="region of interest" description="Disordered" evidence="1">
    <location>
        <begin position="543"/>
        <end position="633"/>
    </location>
</feature>
<proteinExistence type="predicted"/>
<name>A0A9W8IIZ1_9FUNG</name>
<evidence type="ECO:0000313" key="2">
    <source>
        <dbReference type="EMBL" id="KAJ2863266.1"/>
    </source>
</evidence>